<dbReference type="HOGENOM" id="CLU_864291_0_0_1"/>
<evidence type="ECO:0000313" key="2">
    <source>
        <dbReference type="EnsemblPlants" id="OGLUM06G13110.1"/>
    </source>
</evidence>
<evidence type="ECO:0000313" key="3">
    <source>
        <dbReference type="Proteomes" id="UP000026961"/>
    </source>
</evidence>
<dbReference type="AlphaFoldDB" id="A0A0E0A8N2"/>
<sequence>MEVNGRLRMASKEATRAGGRGRRTVTEGAGETDGDGGSGEGGECGGGGRRRRGWRRRCRRGRRTVTEEAYKVATAGDMEGDRGGEEGGEAGEGDGVGGGGDADGAGGDGGGEGEGWATEAVREMDGEGGGDRGERATEERDGGECLKEEQNQPRQEGAQEAYGDGQMAQLQHQAPAATGTDCDAAAAVLANREAAHGRGGHLAAHLGGYRGCSRRATVPASGSIRVLHGRGPRIAVVDAVVPHHRVQGGGDVAVRLNPDDVPPLPSWLRPAAVATLLRREEEEGKRKVEREEEQYPRIQHAATSGQQLHFTSGLQLLLQILY</sequence>
<organism evidence="2">
    <name type="scientific">Oryza glumipatula</name>
    <dbReference type="NCBI Taxonomy" id="40148"/>
    <lineage>
        <taxon>Eukaryota</taxon>
        <taxon>Viridiplantae</taxon>
        <taxon>Streptophyta</taxon>
        <taxon>Embryophyta</taxon>
        <taxon>Tracheophyta</taxon>
        <taxon>Spermatophyta</taxon>
        <taxon>Magnoliopsida</taxon>
        <taxon>Liliopsida</taxon>
        <taxon>Poales</taxon>
        <taxon>Poaceae</taxon>
        <taxon>BOP clade</taxon>
        <taxon>Oryzoideae</taxon>
        <taxon>Oryzeae</taxon>
        <taxon>Oryzinae</taxon>
        <taxon>Oryza</taxon>
    </lineage>
</organism>
<dbReference type="Proteomes" id="UP000026961">
    <property type="component" value="Chromosome 6"/>
</dbReference>
<dbReference type="Gramene" id="OGLUM06G13110.1">
    <property type="protein sequence ID" value="OGLUM06G13110.1"/>
    <property type="gene ID" value="OGLUM06G13110"/>
</dbReference>
<feature type="compositionally biased region" description="Gly residues" evidence="1">
    <location>
        <begin position="35"/>
        <end position="47"/>
    </location>
</feature>
<reference evidence="2" key="1">
    <citation type="submission" date="2015-04" db="UniProtKB">
        <authorList>
            <consortium name="EnsemblPlants"/>
        </authorList>
    </citation>
    <scope>IDENTIFICATION</scope>
</reference>
<feature type="compositionally biased region" description="Gly residues" evidence="1">
    <location>
        <begin position="93"/>
        <end position="114"/>
    </location>
</feature>
<dbReference type="EnsemblPlants" id="OGLUM06G13110.1">
    <property type="protein sequence ID" value="OGLUM06G13110.1"/>
    <property type="gene ID" value="OGLUM06G13110"/>
</dbReference>
<name>A0A0E0A8N2_9ORYZ</name>
<feature type="region of interest" description="Disordered" evidence="1">
    <location>
        <begin position="1"/>
        <end position="166"/>
    </location>
</feature>
<protein>
    <submittedName>
        <fullName evidence="2">Uncharacterized protein</fullName>
    </submittedName>
</protein>
<evidence type="ECO:0000256" key="1">
    <source>
        <dbReference type="SAM" id="MobiDB-lite"/>
    </source>
</evidence>
<feature type="compositionally biased region" description="Basic and acidic residues" evidence="1">
    <location>
        <begin position="120"/>
        <end position="151"/>
    </location>
</feature>
<reference evidence="2" key="2">
    <citation type="submission" date="2018-05" db="EMBL/GenBank/DDBJ databases">
        <title>OgluRS3 (Oryza glumaepatula Reference Sequence Version 3).</title>
        <authorList>
            <person name="Zhang J."/>
            <person name="Kudrna D."/>
            <person name="Lee S."/>
            <person name="Talag J."/>
            <person name="Welchert J."/>
            <person name="Wing R.A."/>
        </authorList>
    </citation>
    <scope>NUCLEOTIDE SEQUENCE [LARGE SCALE GENOMIC DNA]</scope>
</reference>
<feature type="compositionally biased region" description="Basic residues" evidence="1">
    <location>
        <begin position="48"/>
        <end position="63"/>
    </location>
</feature>
<proteinExistence type="predicted"/>
<accession>A0A0E0A8N2</accession>
<keyword evidence="3" id="KW-1185">Reference proteome</keyword>